<keyword evidence="1" id="KW-0812">Transmembrane</keyword>
<protein>
    <submittedName>
        <fullName evidence="4">Ovule protein</fullName>
    </submittedName>
</protein>
<proteinExistence type="predicted"/>
<name>A0A183L661_9TREM</name>
<evidence type="ECO:0000313" key="2">
    <source>
        <dbReference type="EMBL" id="VDP80360.1"/>
    </source>
</evidence>
<evidence type="ECO:0000256" key="1">
    <source>
        <dbReference type="SAM" id="Phobius"/>
    </source>
</evidence>
<dbReference type="STRING" id="6186.A0A183L661"/>
<reference evidence="2 3" key="2">
    <citation type="submission" date="2018-11" db="EMBL/GenBank/DDBJ databases">
        <authorList>
            <consortium name="Pathogen Informatics"/>
        </authorList>
    </citation>
    <scope>NUCLEOTIDE SEQUENCE [LARGE SCALE GENOMIC DNA]</scope>
    <source>
        <strain evidence="2">Dakar</strain>
        <strain evidence="3">Dakar, Senegal</strain>
    </source>
</reference>
<sequence length="66" mass="7744">MNCNPNDVNMCLARIHLLGESDIKQQCYNKLLAVSRILFIHTYTDTLVIYLTSFAFSPRFMRLIFE</sequence>
<dbReference type="AlphaFoldDB" id="A0A183L661"/>
<keyword evidence="1" id="KW-1133">Transmembrane helix</keyword>
<feature type="transmembrane region" description="Helical" evidence="1">
    <location>
        <begin position="38"/>
        <end position="56"/>
    </location>
</feature>
<dbReference type="WBParaSite" id="SCUD_0002283201-mRNA-1">
    <property type="protein sequence ID" value="SCUD_0002283201-mRNA-1"/>
    <property type="gene ID" value="SCUD_0002283201"/>
</dbReference>
<accession>A0A183L661</accession>
<dbReference type="Proteomes" id="UP000279833">
    <property type="component" value="Unassembled WGS sequence"/>
</dbReference>
<evidence type="ECO:0000313" key="4">
    <source>
        <dbReference type="WBParaSite" id="SCUD_0002283201-mRNA-1"/>
    </source>
</evidence>
<organism evidence="4">
    <name type="scientific">Schistosoma curassoni</name>
    <dbReference type="NCBI Taxonomy" id="6186"/>
    <lineage>
        <taxon>Eukaryota</taxon>
        <taxon>Metazoa</taxon>
        <taxon>Spiralia</taxon>
        <taxon>Lophotrochozoa</taxon>
        <taxon>Platyhelminthes</taxon>
        <taxon>Trematoda</taxon>
        <taxon>Digenea</taxon>
        <taxon>Strigeidida</taxon>
        <taxon>Schistosomatoidea</taxon>
        <taxon>Schistosomatidae</taxon>
        <taxon>Schistosoma</taxon>
    </lineage>
</organism>
<gene>
    <name evidence="2" type="ORF">SCUD_LOCUS22828</name>
</gene>
<reference evidence="4" key="1">
    <citation type="submission" date="2016-06" db="UniProtKB">
        <authorList>
            <consortium name="WormBaseParasite"/>
        </authorList>
    </citation>
    <scope>IDENTIFICATION</scope>
</reference>
<dbReference type="EMBL" id="UZAK01050847">
    <property type="protein sequence ID" value="VDP80360.1"/>
    <property type="molecule type" value="Genomic_DNA"/>
</dbReference>
<keyword evidence="3" id="KW-1185">Reference proteome</keyword>
<keyword evidence="1" id="KW-0472">Membrane</keyword>
<evidence type="ECO:0000313" key="3">
    <source>
        <dbReference type="Proteomes" id="UP000279833"/>
    </source>
</evidence>